<sequence length="387" mass="43701">MDSSLPLVDESTSTGARRLPKTCFKRAWEGICSVWISAIEFIQFGNRLAPEPMPPHLKIGNIVEMIEDDGHTFVEATIVDISVGNGMILVKPNCDGSKDNFILLQKDKVRPVQPRSDDTEHEGRGPHRKFIIYDRVDVLISGKWMAGVIVQSPTGNEDSYHVRIFKKKDKFDPIVTLTTKVRLHLEWDRSRGWNYHATETNDHPLNQVVGLVGRQRAKVVKILDTDHAVVEFCDLENSDGTHIKEVIHIKDWYKSRFARGLKELRYLLAPSDDPLREFECYMPAYICLAVLGVVSPVLFTSSAENWPDNMLLIFYLLGGLCCFASLLLVVGVMYRQPTTRAHLRIWRLICLTSVAMGVAFLTINAVCGRRALMASREKAISVVVHSV</sequence>
<proteinExistence type="predicted"/>
<feature type="transmembrane region" description="Helical" evidence="1">
    <location>
        <begin position="311"/>
        <end position="333"/>
    </location>
</feature>
<reference evidence="3" key="1">
    <citation type="submission" date="2024-06" db="EMBL/GenBank/DDBJ databases">
        <authorList>
            <person name="Ryan C."/>
        </authorList>
    </citation>
    <scope>NUCLEOTIDE SEQUENCE [LARGE SCALE GENOMIC DNA]</scope>
</reference>
<keyword evidence="3" id="KW-1185">Reference proteome</keyword>
<protein>
    <submittedName>
        <fullName evidence="2">Uncharacterized protein</fullName>
    </submittedName>
</protein>
<feature type="transmembrane region" description="Helical" evidence="1">
    <location>
        <begin position="281"/>
        <end position="299"/>
    </location>
</feature>
<dbReference type="Proteomes" id="UP001497457">
    <property type="component" value="Chromosome 6rd"/>
</dbReference>
<name>A0ABC9F8C8_9POAL</name>
<organism evidence="2 3">
    <name type="scientific">Urochloa decumbens</name>
    <dbReference type="NCBI Taxonomy" id="240449"/>
    <lineage>
        <taxon>Eukaryota</taxon>
        <taxon>Viridiplantae</taxon>
        <taxon>Streptophyta</taxon>
        <taxon>Embryophyta</taxon>
        <taxon>Tracheophyta</taxon>
        <taxon>Spermatophyta</taxon>
        <taxon>Magnoliopsida</taxon>
        <taxon>Liliopsida</taxon>
        <taxon>Poales</taxon>
        <taxon>Poaceae</taxon>
        <taxon>PACMAD clade</taxon>
        <taxon>Panicoideae</taxon>
        <taxon>Panicodae</taxon>
        <taxon>Paniceae</taxon>
        <taxon>Melinidinae</taxon>
        <taxon>Urochloa</taxon>
    </lineage>
</organism>
<keyword evidence="1" id="KW-1133">Transmembrane helix</keyword>
<dbReference type="EMBL" id="OZ075116">
    <property type="protein sequence ID" value="CAL5071335.1"/>
    <property type="molecule type" value="Genomic_DNA"/>
</dbReference>
<keyword evidence="1" id="KW-0812">Transmembrane</keyword>
<keyword evidence="1" id="KW-0472">Membrane</keyword>
<dbReference type="AlphaFoldDB" id="A0ABC9F8C8"/>
<evidence type="ECO:0000256" key="1">
    <source>
        <dbReference type="SAM" id="Phobius"/>
    </source>
</evidence>
<feature type="transmembrane region" description="Helical" evidence="1">
    <location>
        <begin position="345"/>
        <end position="367"/>
    </location>
</feature>
<gene>
    <name evidence="2" type="ORF">URODEC1_LOCUS103323</name>
</gene>
<reference evidence="2 3" key="2">
    <citation type="submission" date="2024-10" db="EMBL/GenBank/DDBJ databases">
        <authorList>
            <person name="Ryan C."/>
        </authorList>
    </citation>
    <scope>NUCLEOTIDE SEQUENCE [LARGE SCALE GENOMIC DNA]</scope>
</reference>
<accession>A0ABC9F8C8</accession>
<evidence type="ECO:0000313" key="3">
    <source>
        <dbReference type="Proteomes" id="UP001497457"/>
    </source>
</evidence>
<evidence type="ECO:0000313" key="2">
    <source>
        <dbReference type="EMBL" id="CAL5071335.1"/>
    </source>
</evidence>